<dbReference type="InterPro" id="IPR036389">
    <property type="entry name" value="RNase_III_sf"/>
</dbReference>
<dbReference type="SUPFAM" id="SSF69065">
    <property type="entry name" value="RNase III domain-like"/>
    <property type="match status" value="1"/>
</dbReference>
<comment type="subunit">
    <text evidence="4">Homodimer.</text>
</comment>
<comment type="cofactor">
    <cofactor evidence="4">
        <name>Mg(2+)</name>
        <dbReference type="ChEBI" id="CHEBI:18420"/>
    </cofactor>
</comment>
<dbReference type="InterPro" id="IPR000999">
    <property type="entry name" value="RNase_III_dom"/>
</dbReference>
<dbReference type="Gene3D" id="1.10.1520.10">
    <property type="entry name" value="Ribonuclease III domain"/>
    <property type="match status" value="1"/>
</dbReference>
<keyword evidence="4" id="KW-0699">rRNA-binding</keyword>
<keyword evidence="3 4" id="KW-0378">Hydrolase</keyword>
<sequence length="165" mass="18899">MRFDHYQYLMANMFKQQSEETSAFPVNYTDIPVHRLPPLVLAYVGDAYFTLYVRTRLLSYEQNKVRVLHDCDAKMVSAVMQARAYKALEATLSEEEIAVVKRGRNAKSSVPKSATVAEYRYSTGFEALLGYLYLKEDYRRLVELVSQAFDVISREMTKTGAASPQ</sequence>
<keyword evidence="2 4" id="KW-0255">Endonuclease</keyword>
<evidence type="ECO:0000256" key="3">
    <source>
        <dbReference type="ARBA" id="ARBA00022801"/>
    </source>
</evidence>
<dbReference type="Pfam" id="PF00636">
    <property type="entry name" value="Ribonuclease_3"/>
    <property type="match status" value="1"/>
</dbReference>
<proteinExistence type="inferred from homology"/>
<keyword evidence="4" id="KW-0963">Cytoplasm</keyword>
<dbReference type="OrthoDB" id="46571at2"/>
<evidence type="ECO:0000256" key="4">
    <source>
        <dbReference type="HAMAP-Rule" id="MF_01468"/>
    </source>
</evidence>
<feature type="active site" evidence="4">
    <location>
        <position position="46"/>
    </location>
</feature>
<comment type="similarity">
    <text evidence="4">Belongs to the MrnC RNase family.</text>
</comment>
<gene>
    <name evidence="4" type="primary">mrnC</name>
    <name evidence="6" type="ORF">SAMN04490178_13328</name>
</gene>
<keyword evidence="4" id="KW-0460">Magnesium</keyword>
<evidence type="ECO:0000256" key="2">
    <source>
        <dbReference type="ARBA" id="ARBA00022759"/>
    </source>
</evidence>
<dbReference type="STRING" id="112903.SAMN04490178_13328"/>
<dbReference type="GO" id="GO:0004525">
    <property type="term" value="F:ribonuclease III activity"/>
    <property type="evidence" value="ECO:0007669"/>
    <property type="project" value="InterPro"/>
</dbReference>
<dbReference type="GO" id="GO:0019843">
    <property type="term" value="F:rRNA binding"/>
    <property type="evidence" value="ECO:0007669"/>
    <property type="project" value="UniProtKB-UniRule"/>
</dbReference>
<accession>A0A1H8XY70</accession>
<dbReference type="PANTHER" id="PTHR34276:SF1">
    <property type="entry name" value="MINI-RIBONUCLEASE 3"/>
    <property type="match status" value="1"/>
</dbReference>
<dbReference type="EMBL" id="FODY01000033">
    <property type="protein sequence ID" value="SEP44825.1"/>
    <property type="molecule type" value="Genomic_DNA"/>
</dbReference>
<dbReference type="GO" id="GO:0006364">
    <property type="term" value="P:rRNA processing"/>
    <property type="evidence" value="ECO:0007669"/>
    <property type="project" value="UniProtKB-UniRule"/>
</dbReference>
<comment type="subcellular location">
    <subcellularLocation>
        <location evidence="4">Cytoplasm</location>
    </subcellularLocation>
</comment>
<dbReference type="AlphaFoldDB" id="A0A1H8XY70"/>
<evidence type="ECO:0000259" key="5">
    <source>
        <dbReference type="Pfam" id="PF00636"/>
    </source>
</evidence>
<keyword evidence="4" id="KW-0690">Ribosome biogenesis</keyword>
<dbReference type="HAMAP" id="MF_01468">
    <property type="entry name" value="RNase_Mini_III"/>
    <property type="match status" value="1"/>
</dbReference>
<comment type="function">
    <text evidence="4">Involved in correct processing of both the 5' and 3' ends of 23S rRNA precursor. Processes 30S rRNA precursor transcript even in absence of ribonuclease 3 (Rnc); Rnc processes 30S rRNA into smaller rRNA precursors.</text>
</comment>
<keyword evidence="4" id="KW-0698">rRNA processing</keyword>
<dbReference type="EC" id="3.1.26.-" evidence="4"/>
<dbReference type="InterPro" id="IPR008226">
    <property type="entry name" value="Mini3_fam"/>
</dbReference>
<dbReference type="PANTHER" id="PTHR34276">
    <property type="entry name" value="MINI-RIBONUCLEASE 3"/>
    <property type="match status" value="1"/>
</dbReference>
<evidence type="ECO:0000256" key="1">
    <source>
        <dbReference type="ARBA" id="ARBA00022722"/>
    </source>
</evidence>
<reference evidence="6 7" key="1">
    <citation type="submission" date="2016-10" db="EMBL/GenBank/DDBJ databases">
        <authorList>
            <person name="de Groot N.N."/>
        </authorList>
    </citation>
    <scope>NUCLEOTIDE SEQUENCE [LARGE SCALE GENOMIC DNA]</scope>
    <source>
        <strain evidence="6 7">DSM 13305</strain>
    </source>
</reference>
<protein>
    <recommendedName>
        <fullName evidence="4">Mini-ribonuclease 3</fullName>
        <shortName evidence="4">Mini-3</shortName>
        <shortName evidence="4">Mini-RNase 3</shortName>
        <ecNumber evidence="4">3.1.26.-</ecNumber>
    </recommendedName>
    <alternativeName>
        <fullName evidence="4">Mini-RNase III</fullName>
        <shortName evidence="4">Mini-III</shortName>
    </alternativeName>
</protein>
<keyword evidence="1 4" id="KW-0540">Nuclease</keyword>
<evidence type="ECO:0000313" key="7">
    <source>
        <dbReference type="Proteomes" id="UP000198847"/>
    </source>
</evidence>
<organism evidence="6 7">
    <name type="scientific">Propionispora vibrioides</name>
    <dbReference type="NCBI Taxonomy" id="112903"/>
    <lineage>
        <taxon>Bacteria</taxon>
        <taxon>Bacillati</taxon>
        <taxon>Bacillota</taxon>
        <taxon>Negativicutes</taxon>
        <taxon>Selenomonadales</taxon>
        <taxon>Sporomusaceae</taxon>
        <taxon>Propionispora</taxon>
    </lineage>
</organism>
<keyword evidence="7" id="KW-1185">Reference proteome</keyword>
<keyword evidence="4" id="KW-0694">RNA-binding</keyword>
<dbReference type="Proteomes" id="UP000198847">
    <property type="component" value="Unassembled WGS sequence"/>
</dbReference>
<feature type="domain" description="RNase III" evidence="5">
    <location>
        <begin position="40"/>
        <end position="136"/>
    </location>
</feature>
<name>A0A1H8XY70_9FIRM</name>
<evidence type="ECO:0000313" key="6">
    <source>
        <dbReference type="EMBL" id="SEP44825.1"/>
    </source>
</evidence>
<dbReference type="GO" id="GO:0005737">
    <property type="term" value="C:cytoplasm"/>
    <property type="evidence" value="ECO:0007669"/>
    <property type="project" value="UniProtKB-SubCell"/>
</dbReference>
<dbReference type="RefSeq" id="WP_091751504.1">
    <property type="nucleotide sequence ID" value="NZ_FODY01000033.1"/>
</dbReference>